<evidence type="ECO:0000259" key="1">
    <source>
        <dbReference type="Pfam" id="PF12146"/>
    </source>
</evidence>
<dbReference type="PANTHER" id="PTHR11614">
    <property type="entry name" value="PHOSPHOLIPASE-RELATED"/>
    <property type="match status" value="1"/>
</dbReference>
<dbReference type="Proteomes" id="UP000250235">
    <property type="component" value="Unassembled WGS sequence"/>
</dbReference>
<reference evidence="2 3" key="1">
    <citation type="journal article" date="2015" name="Proc. Natl. Acad. Sci. U.S.A.">
        <title>The resurrection genome of Boea hygrometrica: A blueprint for survival of dehydration.</title>
        <authorList>
            <person name="Xiao L."/>
            <person name="Yang G."/>
            <person name="Zhang L."/>
            <person name="Yang X."/>
            <person name="Zhao S."/>
            <person name="Ji Z."/>
            <person name="Zhou Q."/>
            <person name="Hu M."/>
            <person name="Wang Y."/>
            <person name="Chen M."/>
            <person name="Xu Y."/>
            <person name="Jin H."/>
            <person name="Xiao X."/>
            <person name="Hu G."/>
            <person name="Bao F."/>
            <person name="Hu Y."/>
            <person name="Wan P."/>
            <person name="Li L."/>
            <person name="Deng X."/>
            <person name="Kuang T."/>
            <person name="Xiang C."/>
            <person name="Zhu J.K."/>
            <person name="Oliver M.J."/>
            <person name="He Y."/>
        </authorList>
    </citation>
    <scope>NUCLEOTIDE SEQUENCE [LARGE SCALE GENOMIC DNA]</scope>
    <source>
        <strain evidence="3">cv. XS01</strain>
    </source>
</reference>
<evidence type="ECO:0000313" key="2">
    <source>
        <dbReference type="EMBL" id="KZV14814.1"/>
    </source>
</evidence>
<dbReference type="AlphaFoldDB" id="A0A2Z6ZZV2"/>
<evidence type="ECO:0000313" key="3">
    <source>
        <dbReference type="Proteomes" id="UP000250235"/>
    </source>
</evidence>
<gene>
    <name evidence="2" type="ORF">F511_04339</name>
</gene>
<sequence>MLDLDELSSFVQVTYEGTLAQWKDFLGKPALQPAAFRNIHIDYDYGHRFSYASQRVTFSYPSSMQAIKSDNLLWLGFRFFLDDGKPVWDVGDVEIWKDTASDDHDNVNVQRYIVPPPGLDEDMSSRWKKLSERQYPYNAVARYENDLMKIDAVVAPAAGGKAPGTVLYTAFYGTAGTQTQAFMKGKLDLLTKDMRADVRQQNPSAQQQRDTEQTQGTAWLQMPDGQPLCLHDWPLAQARGGVLVVHGLGEHAGRYAPLARWFNAHGYAVRAFDQRGHGQSPGPRGVLNHPDDLLADLSVVHADYAHALGAAPVLLGHSMGGLVALRAVLDERITPEALVLSSPALRSHASPGLQRLAAILARLLPNLRLSSGLGPEWLSHDPQAMASYAGDTLRHDRISPRLADFIFRAGAACIADAGRLEVPTLLLVAGDDALVDAGGSRDFSAAAAATKQLTTRYFANLYHELFNEAEPSRTQVLMQLEDWLEKVVGPEGFEPSTKGL</sequence>
<dbReference type="InterPro" id="IPR051044">
    <property type="entry name" value="MAG_DAG_Lipase"/>
</dbReference>
<dbReference type="Pfam" id="PF12146">
    <property type="entry name" value="Hydrolase_4"/>
    <property type="match status" value="1"/>
</dbReference>
<accession>A0A2Z6ZZV2</accession>
<proteinExistence type="predicted"/>
<dbReference type="SUPFAM" id="SSF53474">
    <property type="entry name" value="alpha/beta-Hydrolases"/>
    <property type="match status" value="1"/>
</dbReference>
<dbReference type="OrthoDB" id="2498029at2759"/>
<keyword evidence="3" id="KW-1185">Reference proteome</keyword>
<dbReference type="InterPro" id="IPR022742">
    <property type="entry name" value="Hydrolase_4"/>
</dbReference>
<dbReference type="InterPro" id="IPR029058">
    <property type="entry name" value="AB_hydrolase_fold"/>
</dbReference>
<dbReference type="EMBL" id="KV020185">
    <property type="protein sequence ID" value="KZV14814.1"/>
    <property type="molecule type" value="Genomic_DNA"/>
</dbReference>
<dbReference type="Gene3D" id="3.40.50.1820">
    <property type="entry name" value="alpha/beta hydrolase"/>
    <property type="match status" value="1"/>
</dbReference>
<name>A0A2Z6ZZV2_9LAMI</name>
<protein>
    <submittedName>
        <fullName evidence="2">Monoglyceride lipase-like</fullName>
    </submittedName>
</protein>
<feature type="domain" description="Serine aminopeptidase S33" evidence="1">
    <location>
        <begin position="237"/>
        <end position="469"/>
    </location>
</feature>
<organism evidence="2 3">
    <name type="scientific">Dorcoceras hygrometricum</name>
    <dbReference type="NCBI Taxonomy" id="472368"/>
    <lineage>
        <taxon>Eukaryota</taxon>
        <taxon>Viridiplantae</taxon>
        <taxon>Streptophyta</taxon>
        <taxon>Embryophyta</taxon>
        <taxon>Tracheophyta</taxon>
        <taxon>Spermatophyta</taxon>
        <taxon>Magnoliopsida</taxon>
        <taxon>eudicotyledons</taxon>
        <taxon>Gunneridae</taxon>
        <taxon>Pentapetalae</taxon>
        <taxon>asterids</taxon>
        <taxon>lamiids</taxon>
        <taxon>Lamiales</taxon>
        <taxon>Gesneriaceae</taxon>
        <taxon>Didymocarpoideae</taxon>
        <taxon>Trichosporeae</taxon>
        <taxon>Loxocarpinae</taxon>
        <taxon>Dorcoceras</taxon>
    </lineage>
</organism>